<feature type="domain" description="F-box" evidence="1">
    <location>
        <begin position="37"/>
        <end position="79"/>
    </location>
</feature>
<dbReference type="PANTHER" id="PTHR31672">
    <property type="entry name" value="BNACNNG10540D PROTEIN"/>
    <property type="match status" value="1"/>
</dbReference>
<evidence type="ECO:0000313" key="2">
    <source>
        <dbReference type="EMBL" id="ABO80941.1"/>
    </source>
</evidence>
<gene>
    <name evidence="2" type="ORF">MtrDRAFT_AC144563g25v2</name>
</gene>
<dbReference type="InterPro" id="IPR001810">
    <property type="entry name" value="F-box_dom"/>
</dbReference>
<dbReference type="AlphaFoldDB" id="A4PU41"/>
<reference evidence="2" key="2">
    <citation type="submission" date="2007-04" db="EMBL/GenBank/DDBJ databases">
        <authorList>
            <consortium name="The International Medicago Genome Annotation Group"/>
        </authorList>
    </citation>
    <scope>NUCLEOTIDE SEQUENCE</scope>
</reference>
<accession>A4PU41</accession>
<proteinExistence type="predicted"/>
<dbReference type="Pfam" id="PF00646">
    <property type="entry name" value="F-box"/>
    <property type="match status" value="1"/>
</dbReference>
<dbReference type="InterPro" id="IPR036047">
    <property type="entry name" value="F-box-like_dom_sf"/>
</dbReference>
<protein>
    <submittedName>
        <fullName evidence="2">Cyclin-like F-box</fullName>
    </submittedName>
</protein>
<sequence>MADLLSELLTEFLSLLPLPFQSTTKSMILNEPLPPMPNIPSELLTEILSMLSMLPVESLLRFRSTSNSLLSLIDSYNFTTLHLKNFFNFNLIVRCDSDFYKLDFHNLSIAYPGNRIMLTSNNNRVTLFGSCNGLLCISKVPDHITFLNPNIRKYRNLPKPPLLIEQKQEEEEEEEEDTRDSICNHGFGFDPLTENYKLVRITSFGGT</sequence>
<dbReference type="SUPFAM" id="SSF81383">
    <property type="entry name" value="F-box domain"/>
    <property type="match status" value="1"/>
</dbReference>
<dbReference type="PANTHER" id="PTHR31672:SF13">
    <property type="entry name" value="F-BOX PROTEIN CPR30-LIKE"/>
    <property type="match status" value="1"/>
</dbReference>
<organism evidence="2">
    <name type="scientific">Medicago truncatula</name>
    <name type="common">Barrel medic</name>
    <name type="synonym">Medicago tribuloides</name>
    <dbReference type="NCBI Taxonomy" id="3880"/>
    <lineage>
        <taxon>Eukaryota</taxon>
        <taxon>Viridiplantae</taxon>
        <taxon>Streptophyta</taxon>
        <taxon>Embryophyta</taxon>
        <taxon>Tracheophyta</taxon>
        <taxon>Spermatophyta</taxon>
        <taxon>Magnoliopsida</taxon>
        <taxon>eudicotyledons</taxon>
        <taxon>Gunneridae</taxon>
        <taxon>Pentapetalae</taxon>
        <taxon>rosids</taxon>
        <taxon>fabids</taxon>
        <taxon>Fabales</taxon>
        <taxon>Fabaceae</taxon>
        <taxon>Papilionoideae</taxon>
        <taxon>50 kb inversion clade</taxon>
        <taxon>NPAAA clade</taxon>
        <taxon>Hologalegina</taxon>
        <taxon>IRL clade</taxon>
        <taxon>Trifolieae</taxon>
        <taxon>Medicago</taxon>
    </lineage>
</organism>
<dbReference type="InterPro" id="IPR050796">
    <property type="entry name" value="SCF_F-box_component"/>
</dbReference>
<dbReference type="EMBL" id="AC144563">
    <property type="protein sequence ID" value="ABO80941.1"/>
    <property type="molecule type" value="Genomic_DNA"/>
</dbReference>
<keyword evidence="2" id="KW-0195">Cyclin</keyword>
<evidence type="ECO:0000259" key="1">
    <source>
        <dbReference type="Pfam" id="PF00646"/>
    </source>
</evidence>
<reference evidence="2" key="1">
    <citation type="submission" date="2006-10" db="EMBL/GenBank/DDBJ databases">
        <authorList>
            <person name="Shaull S."/>
            <person name="Lin S."/>
            <person name="Dixon R."/>
            <person name="May G."/>
            <person name="Sumner L."/>
            <person name="Gonzales B."/>
            <person name="Cook D."/>
            <person name="Kim D."/>
            <person name="Roe B.A."/>
        </authorList>
    </citation>
    <scope>NUCLEOTIDE SEQUENCE</scope>
</reference>
<name>A4PU41_MEDTR</name>